<comment type="subunit">
    <text evidence="11">F-type ATPases have 2 components, CF(1) - the catalytic core - and CF(0) - the membrane proton channel. CF(1) has five subunits: alpha(3), beta(3), gamma(1), delta(1), epsilon(1). CF(0) has three main subunits: a(1), b(2) and c(9-12). The alpha and beta chains form an alternating ring which encloses part of the gamma chain. CF(1) is attached to CF(0) by a central stalk formed by the gamma and epsilon chains, while a peripheral stalk is formed by the delta and b chains.</text>
</comment>
<dbReference type="Gene3D" id="1.20.120.220">
    <property type="entry name" value="ATP synthase, F0 complex, subunit A"/>
    <property type="match status" value="1"/>
</dbReference>
<keyword evidence="13" id="KW-0378">Hydrolase</keyword>
<reference evidence="13 14" key="1">
    <citation type="journal article" date="2010" name="PLoS ONE">
        <title>The Waddlia genome: a window into chlamydial biology.</title>
        <authorList>
            <person name="Bertelli C."/>
            <person name="Collyn F."/>
            <person name="Croxatto A."/>
            <person name="Ruckert C."/>
            <person name="Polkinghorne A."/>
            <person name="Kebbi-Beghdadi C."/>
            <person name="Goesmann A."/>
            <person name="Vaughan L."/>
            <person name="Greub G."/>
        </authorList>
    </citation>
    <scope>NUCLEOTIDE SEQUENCE [LARGE SCALE GENOMIC DNA]</scope>
    <source>
        <strain evidence="14">ATCC VR-1470 / WSU 86-1044</strain>
    </source>
</reference>
<comment type="function">
    <text evidence="11 12">Key component of the proton channel; it plays a direct role in the translocation of protons across the membrane.</text>
</comment>
<keyword evidence="14" id="KW-1185">Reference proteome</keyword>
<dbReference type="NCBIfam" id="TIGR01131">
    <property type="entry name" value="ATP_synt_6_or_A"/>
    <property type="match status" value="1"/>
</dbReference>
<keyword evidence="11" id="KW-1003">Cell membrane</keyword>
<evidence type="ECO:0000256" key="7">
    <source>
        <dbReference type="ARBA" id="ARBA00022989"/>
    </source>
</evidence>
<evidence type="ECO:0000313" key="14">
    <source>
        <dbReference type="Proteomes" id="UP000001505"/>
    </source>
</evidence>
<name>D6YWG8_WADCW</name>
<feature type="transmembrane region" description="Helical" evidence="11">
    <location>
        <begin position="46"/>
        <end position="64"/>
    </location>
</feature>
<keyword evidence="9 11" id="KW-0472">Membrane</keyword>
<evidence type="ECO:0000256" key="1">
    <source>
        <dbReference type="ARBA" id="ARBA00004141"/>
    </source>
</evidence>
<feature type="transmembrane region" description="Helical" evidence="11">
    <location>
        <begin position="128"/>
        <end position="147"/>
    </location>
</feature>
<dbReference type="CDD" id="cd00310">
    <property type="entry name" value="ATP-synt_Fo_a_6"/>
    <property type="match status" value="1"/>
</dbReference>
<keyword evidence="4 11" id="KW-0138">CF(0)</keyword>
<dbReference type="InterPro" id="IPR045082">
    <property type="entry name" value="ATP_syn_F0_a_bact/chloroplast"/>
</dbReference>
<keyword evidence="10 11" id="KW-0066">ATP synthesis</keyword>
<evidence type="ECO:0000256" key="4">
    <source>
        <dbReference type="ARBA" id="ARBA00022547"/>
    </source>
</evidence>
<dbReference type="GO" id="GO:0045259">
    <property type="term" value="C:proton-transporting ATP synthase complex"/>
    <property type="evidence" value="ECO:0007669"/>
    <property type="project" value="UniProtKB-KW"/>
</dbReference>
<dbReference type="STRING" id="716544.wcw_1122"/>
<dbReference type="Proteomes" id="UP000001505">
    <property type="component" value="Chromosome"/>
</dbReference>
<keyword evidence="7 11" id="KW-1133">Transmembrane helix</keyword>
<accession>D6YWG8</accession>
<evidence type="ECO:0000256" key="11">
    <source>
        <dbReference type="HAMAP-Rule" id="MF_01393"/>
    </source>
</evidence>
<dbReference type="eggNOG" id="COG0356">
    <property type="taxonomic scope" value="Bacteria"/>
</dbReference>
<dbReference type="PANTHER" id="PTHR42823">
    <property type="entry name" value="ATP SYNTHASE SUBUNIT A, CHLOROPLASTIC"/>
    <property type="match status" value="1"/>
</dbReference>
<keyword evidence="5 11" id="KW-0812">Transmembrane</keyword>
<proteinExistence type="inferred from homology"/>
<comment type="subcellular location">
    <subcellularLocation>
        <location evidence="11">Cell inner membrane</location>
        <topology evidence="11">Multi-pass membrane protein</topology>
    </subcellularLocation>
    <subcellularLocation>
        <location evidence="12">Cell membrane</location>
        <topology evidence="12">Multi-pass membrane protein</topology>
    </subcellularLocation>
    <subcellularLocation>
        <location evidence="1">Membrane</location>
        <topology evidence="1">Multi-pass membrane protein</topology>
    </subcellularLocation>
</comment>
<dbReference type="GO" id="GO:0046933">
    <property type="term" value="F:proton-transporting ATP synthase activity, rotational mechanism"/>
    <property type="evidence" value="ECO:0007669"/>
    <property type="project" value="UniProtKB-UniRule"/>
</dbReference>
<organism evidence="13 14">
    <name type="scientific">Waddlia chondrophila (strain ATCC VR-1470 / WSU 86-1044)</name>
    <dbReference type="NCBI Taxonomy" id="716544"/>
    <lineage>
        <taxon>Bacteria</taxon>
        <taxon>Pseudomonadati</taxon>
        <taxon>Chlamydiota</taxon>
        <taxon>Chlamydiia</taxon>
        <taxon>Parachlamydiales</taxon>
        <taxon>Waddliaceae</taxon>
        <taxon>Waddlia</taxon>
    </lineage>
</organism>
<dbReference type="GO" id="GO:0016787">
    <property type="term" value="F:hydrolase activity"/>
    <property type="evidence" value="ECO:0007669"/>
    <property type="project" value="UniProtKB-KW"/>
</dbReference>
<evidence type="ECO:0000256" key="2">
    <source>
        <dbReference type="ARBA" id="ARBA00006810"/>
    </source>
</evidence>
<protein>
    <recommendedName>
        <fullName evidence="11 12">ATP synthase subunit a</fullName>
    </recommendedName>
    <alternativeName>
        <fullName evidence="11">ATP synthase F0 sector subunit a</fullName>
    </alternativeName>
    <alternativeName>
        <fullName evidence="11">F-ATPase subunit 6</fullName>
    </alternativeName>
</protein>
<evidence type="ECO:0000256" key="8">
    <source>
        <dbReference type="ARBA" id="ARBA00023065"/>
    </source>
</evidence>
<dbReference type="AlphaFoldDB" id="D6YWG8"/>
<feature type="transmembrane region" description="Helical" evidence="11">
    <location>
        <begin position="100"/>
        <end position="122"/>
    </location>
</feature>
<keyword evidence="3 11" id="KW-0813">Transport</keyword>
<gene>
    <name evidence="11 13" type="primary">atpB</name>
    <name evidence="13" type="ordered locus">wcw_1122</name>
</gene>
<keyword evidence="8 11" id="KW-0406">Ion transport</keyword>
<keyword evidence="6 11" id="KW-0375">Hydrogen ion transport</keyword>
<dbReference type="PANTHER" id="PTHR42823:SF3">
    <property type="entry name" value="ATP SYNTHASE SUBUNIT A, CHLOROPLASTIC"/>
    <property type="match status" value="1"/>
</dbReference>
<feature type="transmembrane region" description="Helical" evidence="11">
    <location>
        <begin position="235"/>
        <end position="260"/>
    </location>
</feature>
<dbReference type="HAMAP" id="MF_01393">
    <property type="entry name" value="ATP_synth_a_bact"/>
    <property type="match status" value="1"/>
</dbReference>
<dbReference type="OrthoDB" id="9789241at2"/>
<dbReference type="GO" id="GO:0005886">
    <property type="term" value="C:plasma membrane"/>
    <property type="evidence" value="ECO:0007669"/>
    <property type="project" value="UniProtKB-SubCell"/>
</dbReference>
<dbReference type="HOGENOM" id="CLU_041018_2_2_0"/>
<sequence>MNLSVYSNIHYLLVSPILQHPPNIISLLYKIFPNKLTQMLHQWEDLAFSIIIATFVIILFRIGIRKREMIPKGLQNGLEMITELLMKVIYGILGSEEKKYIPFLGTLFVYILALNLFGLIPLMKPPSANLNTAIALALCVFTLVQYLNIKHMGIFGFLYHMAGSPKTVLEWIIVPLIFPLELLTQISRPVTLALRLFGNIMGEEALIGYFTLAGVAAFSLLDLPMQGGLPLQIPFMFLGILTSFMQALVFTLLSAVYILLSIPHKEKHQPKI</sequence>
<evidence type="ECO:0000256" key="6">
    <source>
        <dbReference type="ARBA" id="ARBA00022781"/>
    </source>
</evidence>
<dbReference type="EMBL" id="CP001928">
    <property type="protein sequence ID" value="ADI38479.1"/>
    <property type="molecule type" value="Genomic_DNA"/>
</dbReference>
<evidence type="ECO:0000313" key="13">
    <source>
        <dbReference type="EMBL" id="ADI38479.1"/>
    </source>
</evidence>
<feature type="transmembrane region" description="Helical" evidence="11">
    <location>
        <begin position="206"/>
        <end position="223"/>
    </location>
</feature>
<dbReference type="KEGG" id="wch:wcw_1122"/>
<evidence type="ECO:0000256" key="5">
    <source>
        <dbReference type="ARBA" id="ARBA00022692"/>
    </source>
</evidence>
<keyword evidence="11" id="KW-0997">Cell inner membrane</keyword>
<dbReference type="SUPFAM" id="SSF81336">
    <property type="entry name" value="F1F0 ATP synthase subunit A"/>
    <property type="match status" value="1"/>
</dbReference>
<dbReference type="InterPro" id="IPR000568">
    <property type="entry name" value="ATP_synth_F0_asu"/>
</dbReference>
<dbReference type="Pfam" id="PF00119">
    <property type="entry name" value="ATP-synt_A"/>
    <property type="match status" value="1"/>
</dbReference>
<dbReference type="PRINTS" id="PR00123">
    <property type="entry name" value="ATPASEA"/>
</dbReference>
<dbReference type="PROSITE" id="PS00449">
    <property type="entry name" value="ATPASE_A"/>
    <property type="match status" value="1"/>
</dbReference>
<evidence type="ECO:0000256" key="9">
    <source>
        <dbReference type="ARBA" id="ARBA00023136"/>
    </source>
</evidence>
<evidence type="ECO:0000256" key="3">
    <source>
        <dbReference type="ARBA" id="ARBA00022448"/>
    </source>
</evidence>
<dbReference type="InterPro" id="IPR035908">
    <property type="entry name" value="F0_ATP_A_sf"/>
</dbReference>
<dbReference type="RefSeq" id="WP_013182192.1">
    <property type="nucleotide sequence ID" value="NC_014225.1"/>
</dbReference>
<comment type="similarity">
    <text evidence="2 11 12">Belongs to the ATPase A chain family.</text>
</comment>
<dbReference type="GO" id="GO:0042777">
    <property type="term" value="P:proton motive force-driven plasma membrane ATP synthesis"/>
    <property type="evidence" value="ECO:0007669"/>
    <property type="project" value="TreeGrafter"/>
</dbReference>
<evidence type="ECO:0000256" key="10">
    <source>
        <dbReference type="ARBA" id="ARBA00023310"/>
    </source>
</evidence>
<dbReference type="InterPro" id="IPR023011">
    <property type="entry name" value="ATP_synth_F0_asu_AS"/>
</dbReference>
<evidence type="ECO:0000256" key="12">
    <source>
        <dbReference type="RuleBase" id="RU000483"/>
    </source>
</evidence>